<feature type="transmembrane region" description="Helical" evidence="1">
    <location>
        <begin position="21"/>
        <end position="44"/>
    </location>
</feature>
<dbReference type="AlphaFoldDB" id="A0A2N3HZK4"/>
<name>A0A2N3HZK4_9BACT</name>
<keyword evidence="1" id="KW-0812">Transmembrane</keyword>
<dbReference type="RefSeq" id="WP_101261092.1">
    <property type="nucleotide sequence ID" value="NZ_MVDD01000005.1"/>
</dbReference>
<keyword evidence="1" id="KW-0472">Membrane</keyword>
<feature type="transmembrane region" description="Helical" evidence="1">
    <location>
        <begin position="56"/>
        <end position="74"/>
    </location>
</feature>
<keyword evidence="1" id="KW-1133">Transmembrane helix</keyword>
<gene>
    <name evidence="2" type="ORF">BZG02_09000</name>
</gene>
<sequence>MKKSKEESNNSIEKRKKQVSSLAKYSGLAFQMIAIILIVLFGGIKFDEYLKNEFPLFTIIGAFGGVVLSLYFALKDFFKSK</sequence>
<keyword evidence="3" id="KW-1185">Reference proteome</keyword>
<dbReference type="Proteomes" id="UP000233535">
    <property type="component" value="Unassembled WGS sequence"/>
</dbReference>
<reference evidence="2 3" key="1">
    <citation type="journal article" date="2017" name="Front. Microbiol.">
        <title>Labilibaculum manganireducens gen. nov., sp. nov. and Labilibaculum filiforme sp. nov., Novel Bacteroidetes Isolated from Subsurface Sediments of the Baltic Sea.</title>
        <authorList>
            <person name="Vandieken V."/>
            <person name="Marshall I.P."/>
            <person name="Niemann H."/>
            <person name="Engelen B."/>
            <person name="Cypionka H."/>
        </authorList>
    </citation>
    <scope>NUCLEOTIDE SEQUENCE [LARGE SCALE GENOMIC DNA]</scope>
    <source>
        <strain evidence="2 3">59.16B</strain>
    </source>
</reference>
<evidence type="ECO:0008006" key="4">
    <source>
        <dbReference type="Google" id="ProtNLM"/>
    </source>
</evidence>
<dbReference type="EMBL" id="MVDD01000005">
    <property type="protein sequence ID" value="PKQ63500.1"/>
    <property type="molecule type" value="Genomic_DNA"/>
</dbReference>
<proteinExistence type="predicted"/>
<dbReference type="OrthoDB" id="9798708at2"/>
<evidence type="ECO:0000256" key="1">
    <source>
        <dbReference type="SAM" id="Phobius"/>
    </source>
</evidence>
<dbReference type="Pfam" id="PF09527">
    <property type="entry name" value="ATPase_gene1"/>
    <property type="match status" value="1"/>
</dbReference>
<comment type="caution">
    <text evidence="2">The sequence shown here is derived from an EMBL/GenBank/DDBJ whole genome shotgun (WGS) entry which is preliminary data.</text>
</comment>
<dbReference type="InterPro" id="IPR032820">
    <property type="entry name" value="ATPase_put"/>
</dbReference>
<evidence type="ECO:0000313" key="3">
    <source>
        <dbReference type="Proteomes" id="UP000233535"/>
    </source>
</evidence>
<evidence type="ECO:0000313" key="2">
    <source>
        <dbReference type="EMBL" id="PKQ63500.1"/>
    </source>
</evidence>
<protein>
    <recommendedName>
        <fullName evidence="4">ATPase F0F1</fullName>
    </recommendedName>
</protein>
<organism evidence="2 3">
    <name type="scientific">Labilibaculum filiforme</name>
    <dbReference type="NCBI Taxonomy" id="1940526"/>
    <lineage>
        <taxon>Bacteria</taxon>
        <taxon>Pseudomonadati</taxon>
        <taxon>Bacteroidota</taxon>
        <taxon>Bacteroidia</taxon>
        <taxon>Marinilabiliales</taxon>
        <taxon>Marinifilaceae</taxon>
        <taxon>Labilibaculum</taxon>
    </lineage>
</organism>
<accession>A0A2N3HZK4</accession>